<accession>A0ABZ0PAZ5</accession>
<evidence type="ECO:0000313" key="2">
    <source>
        <dbReference type="EMBL" id="WPB54045.1"/>
    </source>
</evidence>
<feature type="transmembrane region" description="Helical" evidence="1">
    <location>
        <begin position="6"/>
        <end position="30"/>
    </location>
</feature>
<proteinExistence type="predicted"/>
<feature type="transmembrane region" description="Helical" evidence="1">
    <location>
        <begin position="42"/>
        <end position="59"/>
    </location>
</feature>
<keyword evidence="1" id="KW-0472">Membrane</keyword>
<dbReference type="RefSeq" id="WP_140031430.1">
    <property type="nucleotide sequence ID" value="NZ_CP137845.1"/>
</dbReference>
<keyword evidence="1" id="KW-1133">Transmembrane helix</keyword>
<keyword evidence="3" id="KW-1185">Reference proteome</keyword>
<gene>
    <name evidence="2" type="ORF">R9B83_00505</name>
</gene>
<dbReference type="EMBL" id="CP137845">
    <property type="protein sequence ID" value="WPB54045.1"/>
    <property type="molecule type" value="Genomic_DNA"/>
</dbReference>
<protein>
    <submittedName>
        <fullName evidence="2">Uncharacterized protein</fullName>
    </submittedName>
</protein>
<keyword evidence="1" id="KW-0812">Transmembrane</keyword>
<organism evidence="2 3">
    <name type="scientific">Metamycoplasma equirhinis</name>
    <dbReference type="NCBI Taxonomy" id="92402"/>
    <lineage>
        <taxon>Bacteria</taxon>
        <taxon>Bacillati</taxon>
        <taxon>Mycoplasmatota</taxon>
        <taxon>Mycoplasmoidales</taxon>
        <taxon>Metamycoplasmataceae</taxon>
        <taxon>Metamycoplasma</taxon>
    </lineage>
</organism>
<name>A0ABZ0PAZ5_9BACT</name>
<dbReference type="Proteomes" id="UP001303601">
    <property type="component" value="Chromosome"/>
</dbReference>
<feature type="transmembrane region" description="Helical" evidence="1">
    <location>
        <begin position="79"/>
        <end position="100"/>
    </location>
</feature>
<sequence length="114" mass="13068">MLTENWCLALLVFGFFAVIYTWAVTIVYYIKNISKKWRLSIYIIYGFLITAAILCVGIADGYTSQLKRANGATIAKFTFYIMFMILAYSNFVAFTIITILRATNRYIAAKNSRN</sequence>
<reference evidence="2" key="1">
    <citation type="submission" date="2023-11" db="EMBL/GenBank/DDBJ databases">
        <title>Completed genome sequence of Mycoplasma equirhinis type strain M432/72.</title>
        <authorList>
            <person name="Spergser J."/>
        </authorList>
    </citation>
    <scope>NUCLEOTIDE SEQUENCE [LARGE SCALE GENOMIC DNA]</scope>
    <source>
        <strain evidence="2">M432/72</strain>
    </source>
</reference>
<dbReference type="GeneID" id="94493346"/>
<evidence type="ECO:0000313" key="3">
    <source>
        <dbReference type="Proteomes" id="UP001303601"/>
    </source>
</evidence>
<evidence type="ECO:0000256" key="1">
    <source>
        <dbReference type="SAM" id="Phobius"/>
    </source>
</evidence>